<dbReference type="EMBL" id="KQ256669">
    <property type="protein sequence ID" value="KNC65562.1"/>
    <property type="molecule type" value="Genomic_DNA"/>
</dbReference>
<evidence type="ECO:0000313" key="2">
    <source>
        <dbReference type="Proteomes" id="UP000054560"/>
    </source>
</evidence>
<gene>
    <name evidence="1" type="ORF">SARC_18267</name>
</gene>
<organism evidence="1 2">
    <name type="scientific">Sphaeroforma arctica JP610</name>
    <dbReference type="NCBI Taxonomy" id="667725"/>
    <lineage>
        <taxon>Eukaryota</taxon>
        <taxon>Ichthyosporea</taxon>
        <taxon>Ichthyophonida</taxon>
        <taxon>Sphaeroforma</taxon>
    </lineage>
</organism>
<dbReference type="GeneID" id="25918771"/>
<dbReference type="AlphaFoldDB" id="A0A0L0EM96"/>
<name>A0A0L0EM96_9EUKA</name>
<feature type="non-terminal residue" evidence="1">
    <location>
        <position position="1"/>
    </location>
</feature>
<sequence length="49" mass="5667">AQDKVEELRTALISAKTNISPRREYFLQLWGSSVELHETIRCAIVRSHL</sequence>
<keyword evidence="2" id="KW-1185">Reference proteome</keyword>
<evidence type="ECO:0000313" key="1">
    <source>
        <dbReference type="EMBL" id="KNC65562.1"/>
    </source>
</evidence>
<dbReference type="RefSeq" id="XP_014143128.1">
    <property type="nucleotide sequence ID" value="XM_014287653.1"/>
</dbReference>
<reference evidence="1 2" key="1">
    <citation type="submission" date="2011-02" db="EMBL/GenBank/DDBJ databases">
        <title>The Genome Sequence of Sphaeroforma arctica JP610.</title>
        <authorList>
            <consortium name="The Broad Institute Genome Sequencing Platform"/>
            <person name="Russ C."/>
            <person name="Cuomo C."/>
            <person name="Young S.K."/>
            <person name="Zeng Q."/>
            <person name="Gargeya S."/>
            <person name="Alvarado L."/>
            <person name="Berlin A."/>
            <person name="Chapman S.B."/>
            <person name="Chen Z."/>
            <person name="Freedman E."/>
            <person name="Gellesch M."/>
            <person name="Goldberg J."/>
            <person name="Griggs A."/>
            <person name="Gujja S."/>
            <person name="Heilman E."/>
            <person name="Heiman D."/>
            <person name="Howarth C."/>
            <person name="Mehta T."/>
            <person name="Neiman D."/>
            <person name="Pearson M."/>
            <person name="Roberts A."/>
            <person name="Saif S."/>
            <person name="Shea T."/>
            <person name="Shenoy N."/>
            <person name="Sisk P."/>
            <person name="Stolte C."/>
            <person name="Sykes S."/>
            <person name="White J."/>
            <person name="Yandava C."/>
            <person name="Burger G."/>
            <person name="Gray M.W."/>
            <person name="Holland P.W.H."/>
            <person name="King N."/>
            <person name="Lang F.B.F."/>
            <person name="Roger A.J."/>
            <person name="Ruiz-Trillo I."/>
            <person name="Haas B."/>
            <person name="Nusbaum C."/>
            <person name="Birren B."/>
        </authorList>
    </citation>
    <scope>NUCLEOTIDE SEQUENCE [LARGE SCALE GENOMIC DNA]</scope>
    <source>
        <strain evidence="1 2">JP610</strain>
    </source>
</reference>
<protein>
    <submittedName>
        <fullName evidence="1">Uncharacterized protein</fullName>
    </submittedName>
</protein>
<proteinExistence type="predicted"/>
<accession>A0A0L0EM96</accession>
<dbReference type="Proteomes" id="UP000054560">
    <property type="component" value="Unassembled WGS sequence"/>
</dbReference>